<dbReference type="AlphaFoldDB" id="A0A538SK52"/>
<reference evidence="1 2" key="1">
    <citation type="journal article" date="2019" name="Nat. Microbiol.">
        <title>Mediterranean grassland soil C-N compound turnover is dependent on rainfall and depth, and is mediated by genomically divergent microorganisms.</title>
        <authorList>
            <person name="Diamond S."/>
            <person name="Andeer P.F."/>
            <person name="Li Z."/>
            <person name="Crits-Christoph A."/>
            <person name="Burstein D."/>
            <person name="Anantharaman K."/>
            <person name="Lane K.R."/>
            <person name="Thomas B.C."/>
            <person name="Pan C."/>
            <person name="Northen T.R."/>
            <person name="Banfield J.F."/>
        </authorList>
    </citation>
    <scope>NUCLEOTIDE SEQUENCE [LARGE SCALE GENOMIC DNA]</scope>
    <source>
        <strain evidence="1">WS_2</strain>
    </source>
</reference>
<organism evidence="1 2">
    <name type="scientific">Eiseniibacteriota bacterium</name>
    <dbReference type="NCBI Taxonomy" id="2212470"/>
    <lineage>
        <taxon>Bacteria</taxon>
        <taxon>Candidatus Eiseniibacteriota</taxon>
    </lineage>
</organism>
<comment type="caution">
    <text evidence="1">The sequence shown here is derived from an EMBL/GenBank/DDBJ whole genome shotgun (WGS) entry which is preliminary data.</text>
</comment>
<gene>
    <name evidence="1" type="ORF">E6K72_10060</name>
</gene>
<dbReference type="Proteomes" id="UP000317716">
    <property type="component" value="Unassembled WGS sequence"/>
</dbReference>
<sequence length="185" mass="18932">MASGPSPRIVEQSIEPSKGRKIAMKLRENVVVLCAAAIVISTGILLVTAAASSAAAEAAAVKTTLIHGPLNNCQLGADAIPGTGTPTRGFALIVHGSEGVLATVVLRDGRPDATYTVYLIETVGVSSGPPMDCLVPDGTLMTNHAGTGVALIRESLLPGAAYVHAYLYTLDGGFDYFDTALVPVS</sequence>
<evidence type="ECO:0000313" key="2">
    <source>
        <dbReference type="Proteomes" id="UP000317716"/>
    </source>
</evidence>
<proteinExistence type="predicted"/>
<evidence type="ECO:0000313" key="1">
    <source>
        <dbReference type="EMBL" id="TMQ51760.1"/>
    </source>
</evidence>
<name>A0A538SK52_UNCEI</name>
<dbReference type="EMBL" id="VBOS01000355">
    <property type="protein sequence ID" value="TMQ51760.1"/>
    <property type="molecule type" value="Genomic_DNA"/>
</dbReference>
<accession>A0A538SK52</accession>
<protein>
    <submittedName>
        <fullName evidence="1">Uncharacterized protein</fullName>
    </submittedName>
</protein>